<dbReference type="AlphaFoldDB" id="A0A557NZV7"/>
<dbReference type="PANTHER" id="PTHR43080:SF2">
    <property type="entry name" value="CBS DOMAIN-CONTAINING PROTEIN"/>
    <property type="match status" value="1"/>
</dbReference>
<dbReference type="SUPFAM" id="SSF54631">
    <property type="entry name" value="CBS-domain pair"/>
    <property type="match status" value="1"/>
</dbReference>
<dbReference type="InterPro" id="IPR000644">
    <property type="entry name" value="CBS_dom"/>
</dbReference>
<dbReference type="SUPFAM" id="SSF51206">
    <property type="entry name" value="cAMP-binding domain-like"/>
    <property type="match status" value="1"/>
</dbReference>
<accession>A0A557NZV7</accession>
<dbReference type="PROSITE" id="PS51371">
    <property type="entry name" value="CBS"/>
    <property type="match status" value="2"/>
</dbReference>
<organism evidence="5 6">
    <name type="scientific">Vibrio algivorus</name>
    <dbReference type="NCBI Taxonomy" id="1667024"/>
    <lineage>
        <taxon>Bacteria</taxon>
        <taxon>Pseudomonadati</taxon>
        <taxon>Pseudomonadota</taxon>
        <taxon>Gammaproteobacteria</taxon>
        <taxon>Vibrionales</taxon>
        <taxon>Vibrionaceae</taxon>
        <taxon>Vibrio</taxon>
    </lineage>
</organism>
<dbReference type="Pfam" id="PF10335">
    <property type="entry name" value="DUF294_C"/>
    <property type="match status" value="1"/>
</dbReference>
<protein>
    <submittedName>
        <fullName evidence="5">CBS domain-containing protein</fullName>
    </submittedName>
</protein>
<dbReference type="RefSeq" id="WP_144388837.1">
    <property type="nucleotide sequence ID" value="NZ_CANNCB010000039.1"/>
</dbReference>
<dbReference type="InterPro" id="IPR046342">
    <property type="entry name" value="CBS_dom_sf"/>
</dbReference>
<evidence type="ECO:0000259" key="4">
    <source>
        <dbReference type="PROSITE" id="PS51371"/>
    </source>
</evidence>
<name>A0A557NZV7_9VIBR</name>
<dbReference type="Proteomes" id="UP000319828">
    <property type="component" value="Unassembled WGS sequence"/>
</dbReference>
<dbReference type="InterPro" id="IPR051257">
    <property type="entry name" value="Diverse_CBS-Domain"/>
</dbReference>
<dbReference type="InterPro" id="IPR014710">
    <property type="entry name" value="RmlC-like_jellyroll"/>
</dbReference>
<evidence type="ECO:0000259" key="3">
    <source>
        <dbReference type="PROSITE" id="PS50042"/>
    </source>
</evidence>
<dbReference type="Pfam" id="PF00027">
    <property type="entry name" value="cNMP_binding"/>
    <property type="match status" value="1"/>
</dbReference>
<dbReference type="Gene3D" id="2.60.120.10">
    <property type="entry name" value="Jelly Rolls"/>
    <property type="match status" value="1"/>
</dbReference>
<comment type="caution">
    <text evidence="5">The sequence shown here is derived from an EMBL/GenBank/DDBJ whole genome shotgun (WGS) entry which is preliminary data.</text>
</comment>
<dbReference type="Pfam" id="PF00571">
    <property type="entry name" value="CBS"/>
    <property type="match status" value="2"/>
</dbReference>
<dbReference type="Gene3D" id="3.10.580.10">
    <property type="entry name" value="CBS-domain"/>
    <property type="match status" value="1"/>
</dbReference>
<keyword evidence="1 2" id="KW-0129">CBS domain</keyword>
<evidence type="ECO:0000256" key="1">
    <source>
        <dbReference type="ARBA" id="ARBA00023122"/>
    </source>
</evidence>
<evidence type="ECO:0000313" key="5">
    <source>
        <dbReference type="EMBL" id="TVO33943.1"/>
    </source>
</evidence>
<dbReference type="InterPro" id="IPR005105">
    <property type="entry name" value="GlnD_Uridyltrans_N"/>
</dbReference>
<dbReference type="SMART" id="SM00116">
    <property type="entry name" value="CBS"/>
    <property type="match status" value="2"/>
</dbReference>
<dbReference type="Pfam" id="PF03445">
    <property type="entry name" value="DUF294"/>
    <property type="match status" value="1"/>
</dbReference>
<dbReference type="CDD" id="cd00038">
    <property type="entry name" value="CAP_ED"/>
    <property type="match status" value="1"/>
</dbReference>
<dbReference type="InterPro" id="IPR018821">
    <property type="entry name" value="DUF294_put_nucleoTrafse_sb-bd"/>
</dbReference>
<dbReference type="InterPro" id="IPR000595">
    <property type="entry name" value="cNMP-bd_dom"/>
</dbReference>
<dbReference type="OrthoDB" id="9808528at2"/>
<feature type="domain" description="CBS" evidence="4">
    <location>
        <begin position="161"/>
        <end position="219"/>
    </location>
</feature>
<feature type="domain" description="CBS" evidence="4">
    <location>
        <begin position="227"/>
        <end position="283"/>
    </location>
</feature>
<dbReference type="CDD" id="cd05401">
    <property type="entry name" value="NT_GlnE_GlnD_like"/>
    <property type="match status" value="1"/>
</dbReference>
<proteinExistence type="predicted"/>
<evidence type="ECO:0000256" key="2">
    <source>
        <dbReference type="PROSITE-ProRule" id="PRU00703"/>
    </source>
</evidence>
<evidence type="ECO:0000313" key="6">
    <source>
        <dbReference type="Proteomes" id="UP000319828"/>
    </source>
</evidence>
<dbReference type="PROSITE" id="PS50042">
    <property type="entry name" value="CNMP_BINDING_3"/>
    <property type="match status" value="1"/>
</dbReference>
<reference evidence="5 6" key="1">
    <citation type="submission" date="2019-07" db="EMBL/GenBank/DDBJ databases">
        <title>The draft genome sequence of Vibrio algivorus M1486.</title>
        <authorList>
            <person name="Meng X."/>
        </authorList>
    </citation>
    <scope>NUCLEOTIDE SEQUENCE [LARGE SCALE GENOMIC DNA]</scope>
    <source>
        <strain evidence="5 6">M1486</strain>
    </source>
</reference>
<dbReference type="InterPro" id="IPR018490">
    <property type="entry name" value="cNMP-bd_dom_sf"/>
</dbReference>
<dbReference type="GO" id="GO:0008773">
    <property type="term" value="F:[protein-PII] uridylyltransferase activity"/>
    <property type="evidence" value="ECO:0007669"/>
    <property type="project" value="InterPro"/>
</dbReference>
<gene>
    <name evidence="5" type="ORF">FOF44_14310</name>
</gene>
<dbReference type="EMBL" id="VMKJ01000035">
    <property type="protein sequence ID" value="TVO33943.1"/>
    <property type="molecule type" value="Genomic_DNA"/>
</dbReference>
<dbReference type="SMART" id="SM00100">
    <property type="entry name" value="cNMP"/>
    <property type="match status" value="1"/>
</dbReference>
<dbReference type="PANTHER" id="PTHR43080">
    <property type="entry name" value="CBS DOMAIN-CONTAINING PROTEIN CBSX3, MITOCHONDRIAL"/>
    <property type="match status" value="1"/>
</dbReference>
<sequence>MNDSLLANIEQYISTIEPFNNLSADVIRELASIVQITYVSCGEVIDPCGDPSEKYLYIVRTGAMEQRKLDGQLRSRLGRDDIFGFTFLGETTSEDNRYTAAALENSLLYLIPHSALLRLFERKPEYAEYFASQADVRLTTAHDVVWSNKDKGLFIKRVGDVASGVIAVVNANMSIKDVAHEMRIVKRCSCAVVYENGNIVGLITDRDMTKRVIALEAPLQDPIKTVMTPNPLVLSPDALILEAASMMMEYNIRNIPVVKDGQAVGLLTTTHLVQNHRMQAIFLIEKIKYTNSVSELSQLTLERQAIFEALVEGKVSSEIIGKVMSMIMDAYTRRLIQIAIDKLGEPPCDFNWISAGSHARNELNITSDQDTALVLSDDATDSDKIYFRHLGAYVSNGLDRCGYPLCTGKYMAATPKWCQQLSVWKEYYKKWVSNPEYECLLNISVFLEIRSIYGNGEFTKILRDEMHKNIKQNNSFLPALVRDAVNTNPPLGIFNSFVLEKNGEQTKVLNIKKYAINLIIDLARIYGLAVECDSSNTESRFSAAKEAGILSEDAYKNIIGSYHFIAQFRYNHQLQQLKHGLAPDSYIDPNNFGSFERQHLKDAFRIIADLQDSAKLRFGAISH</sequence>
<feature type="domain" description="Cyclic nucleotide-binding" evidence="3">
    <location>
        <begin position="18"/>
        <end position="120"/>
    </location>
</feature>